<proteinExistence type="predicted"/>
<accession>A0A1I7JRL6</accession>
<evidence type="ECO:0000313" key="1">
    <source>
        <dbReference type="EMBL" id="SFU87854.1"/>
    </source>
</evidence>
<gene>
    <name evidence="1" type="ORF">SAMN05421543_11183</name>
</gene>
<dbReference type="PROSITE" id="PS51257">
    <property type="entry name" value="PROKAR_LIPOPROTEIN"/>
    <property type="match status" value="1"/>
</dbReference>
<name>A0A1I7JRL6_9BACL</name>
<dbReference type="Proteomes" id="UP000183508">
    <property type="component" value="Unassembled WGS sequence"/>
</dbReference>
<dbReference type="RefSeq" id="WP_139234666.1">
    <property type="nucleotide sequence ID" value="NZ_FPBV01000011.1"/>
</dbReference>
<protein>
    <submittedName>
        <fullName evidence="1">Uncharacterized protein</fullName>
    </submittedName>
</protein>
<dbReference type="OrthoDB" id="2659519at2"/>
<sequence length="262" mass="28430">MKSQNLWLLVATSLTFLSGCSRLESTSSPTVAVNSASRSMPNSTSSFTPTKLVTVTVGTTEYRIAAPNGESETFLKAQIAPMSNGAVWVRIPHLDAMNGRPDQPYALYLSKKGETTLTPDKAKLLLTEPLYVIQNGQKEYIEVSSVSATNGVVLYNVFYIVPDAPQPFGPELWMFDTNTNKNTKITDYRVASGYHFSYGASDGYLVYDKQMPNASAGLDHAIVVLNLNTGQKVPVSPKIESNGTVKFTINGRDTSVQLTSVG</sequence>
<reference evidence="2" key="1">
    <citation type="submission" date="2016-10" db="EMBL/GenBank/DDBJ databases">
        <authorList>
            <person name="Varghese N."/>
        </authorList>
    </citation>
    <scope>NUCLEOTIDE SEQUENCE [LARGE SCALE GENOMIC DNA]</scope>
    <source>
        <strain evidence="2">DSM 17980</strain>
    </source>
</reference>
<dbReference type="AlphaFoldDB" id="A0A1I7JRL6"/>
<dbReference type="STRING" id="392015.SAMN05421543_11183"/>
<evidence type="ECO:0000313" key="2">
    <source>
        <dbReference type="Proteomes" id="UP000183508"/>
    </source>
</evidence>
<organism evidence="1 2">
    <name type="scientific">Alicyclobacillus macrosporangiidus</name>
    <dbReference type="NCBI Taxonomy" id="392015"/>
    <lineage>
        <taxon>Bacteria</taxon>
        <taxon>Bacillati</taxon>
        <taxon>Bacillota</taxon>
        <taxon>Bacilli</taxon>
        <taxon>Bacillales</taxon>
        <taxon>Alicyclobacillaceae</taxon>
        <taxon>Alicyclobacillus</taxon>
    </lineage>
</organism>
<dbReference type="EMBL" id="FPBV01000011">
    <property type="protein sequence ID" value="SFU87854.1"/>
    <property type="molecule type" value="Genomic_DNA"/>
</dbReference>
<keyword evidence="2" id="KW-1185">Reference proteome</keyword>